<dbReference type="InterPro" id="IPR008752">
    <property type="entry name" value="Peptidase_M11"/>
</dbReference>
<accession>A0A6L7HW73</accession>
<organism evidence="3 4">
    <name type="scientific">Shewanella insulae</name>
    <dbReference type="NCBI Taxonomy" id="2681496"/>
    <lineage>
        <taxon>Bacteria</taxon>
        <taxon>Pseudomonadati</taxon>
        <taxon>Pseudomonadota</taxon>
        <taxon>Gammaproteobacteria</taxon>
        <taxon>Alteromonadales</taxon>
        <taxon>Shewanellaceae</taxon>
        <taxon>Shewanella</taxon>
    </lineage>
</organism>
<feature type="chain" id="PRO_5027117987" evidence="1">
    <location>
        <begin position="40"/>
        <end position="684"/>
    </location>
</feature>
<evidence type="ECO:0000256" key="1">
    <source>
        <dbReference type="SAM" id="SignalP"/>
    </source>
</evidence>
<gene>
    <name evidence="3" type="ORF">GNT65_07925</name>
</gene>
<evidence type="ECO:0000259" key="2">
    <source>
        <dbReference type="Pfam" id="PF05548"/>
    </source>
</evidence>
<dbReference type="Pfam" id="PF17963">
    <property type="entry name" value="Big_9"/>
    <property type="match status" value="1"/>
</dbReference>
<reference evidence="3 4" key="1">
    <citation type="submission" date="2019-12" db="EMBL/GenBank/DDBJ databases">
        <title>Shewanella insulae sp. nov., isolated from a tidal flat.</title>
        <authorList>
            <person name="Yoon J.-H."/>
        </authorList>
    </citation>
    <scope>NUCLEOTIDE SEQUENCE [LARGE SCALE GENOMIC DNA]</scope>
    <source>
        <strain evidence="3 4">JBTF-M18</strain>
    </source>
</reference>
<protein>
    <submittedName>
        <fullName evidence="3">Peptidase M11</fullName>
    </submittedName>
</protein>
<dbReference type="SUPFAM" id="SSF55486">
    <property type="entry name" value="Metalloproteases ('zincins'), catalytic domain"/>
    <property type="match status" value="1"/>
</dbReference>
<comment type="caution">
    <text evidence="3">The sequence shown here is derived from an EMBL/GenBank/DDBJ whole genome shotgun (WGS) entry which is preliminary data.</text>
</comment>
<sequence length="684" mass="72695">MSSVHCAVARPFSSFLKTFSFGLLGAGMLSVSAVIPAHADSSASVNAAEHKAGQHQLKGILSVAYTDYEDEKRSELHHKVTLDDGRVVPFNLVGKNLTLKSGQKITLPNSVLKNPNLYPEQITLFDGGVSSSTTTTSSLDAITVSGDRSVLVMLVRFENSSGEYASVAEANDLVFNQGNAFYLENSNGNVSLSGDTIGYLTVPMDKYNCDTTAIGNEADILARDQGFEPNDYDHVMYVIQANLGCRWSGQGTVAGYPGRTWIKNFQIKTVVHELGHNLGLHHSHSKDCGESVSEGTCSTTEYGDIYDAMGGADEGAHFNAFQKERLGWLNNQVTTVTSDQVITLDYYESLESNSTLAAKIYLGNDANGNARYYYLEYRTPTGFDAFLFDKYANLADSIILREGTENTPGSSYLLDSTPMSTSSDWTDSTIGVGQTFYDADNGVTIELLAADGYQATVGISHSSATTCIAKAPSLTAMSSASMQTWEQKSLSYSLTNNDSADCPSTNVSLAATLPTGWNGQWDQTVMTLAPQQTATVNFTLTVNGDVGAQQLALVATPSNGKTNAELLQTITVEETSVNTAPVALADTLTLTSKTSGIVNVLSNDSDAEGDELTVVAVSAPAKGSVVINSDNTITYIPGKRFKSSDSFTYTISDGELQATATVKVSLTTSSGDGGGKPGGKGKNK</sequence>
<dbReference type="AlphaFoldDB" id="A0A6L7HW73"/>
<dbReference type="EMBL" id="WRPA01000005">
    <property type="protein sequence ID" value="MXR68599.1"/>
    <property type="molecule type" value="Genomic_DNA"/>
</dbReference>
<dbReference type="InterPro" id="IPR024079">
    <property type="entry name" value="MetalloPept_cat_dom_sf"/>
</dbReference>
<feature type="domain" description="Peptidase M11 gametolysin" evidence="2">
    <location>
        <begin position="209"/>
        <end position="391"/>
    </location>
</feature>
<dbReference type="GO" id="GO:0008237">
    <property type="term" value="F:metallopeptidase activity"/>
    <property type="evidence" value="ECO:0007669"/>
    <property type="project" value="InterPro"/>
</dbReference>
<feature type="signal peptide" evidence="1">
    <location>
        <begin position="1"/>
        <end position="39"/>
    </location>
</feature>
<keyword evidence="4" id="KW-1185">Reference proteome</keyword>
<evidence type="ECO:0000313" key="4">
    <source>
        <dbReference type="Proteomes" id="UP000474778"/>
    </source>
</evidence>
<evidence type="ECO:0000313" key="3">
    <source>
        <dbReference type="EMBL" id="MXR68599.1"/>
    </source>
</evidence>
<dbReference type="RefSeq" id="WP_160795026.1">
    <property type="nucleotide sequence ID" value="NZ_WRPA01000005.1"/>
</dbReference>
<dbReference type="Gene3D" id="2.60.40.3440">
    <property type="match status" value="1"/>
</dbReference>
<name>A0A6L7HW73_9GAMM</name>
<dbReference type="Gene3D" id="3.40.390.10">
    <property type="entry name" value="Collagenase (Catalytic Domain)"/>
    <property type="match status" value="1"/>
</dbReference>
<dbReference type="Proteomes" id="UP000474778">
    <property type="component" value="Unassembled WGS sequence"/>
</dbReference>
<proteinExistence type="predicted"/>
<keyword evidence="1" id="KW-0732">Signal</keyword>
<dbReference type="Pfam" id="PF05548">
    <property type="entry name" value="Peptidase_M11"/>
    <property type="match status" value="1"/>
</dbReference>